<gene>
    <name evidence="1" type="ORF">ABS361_11940</name>
</gene>
<proteinExistence type="predicted"/>
<accession>A0AAU7X505</accession>
<dbReference type="Gene3D" id="3.40.50.300">
    <property type="entry name" value="P-loop containing nucleotide triphosphate hydrolases"/>
    <property type="match status" value="1"/>
</dbReference>
<sequence>MGQIKPEVESGHLLQFPQERRLLRPFLTCFDITWAKQHRAYNTDLSIYFLSPERFIKEQFGFDQEIILAISHYKSIQPRSIQAIDSAIDSSPAKGRVDQWLFFIITNDPDGVAWITEYRSKNPQSRIPIALQWDEVSDASDSWYLRNKLAAQLFARDLFDYKLPIDSDLFFFGRDAVVAEFIDATKQSQNRGLFGLRKTGKTSILFKIKRLSERDAISTFYYDCKAPSIRNLKWSELLSKIVKDINEQFRIPPNKKSTHPSDDFTYSVKIASKQKKLCLIFDEIEYISPLSTLDTHWKTDFIPFWQTLWATQSEHRQLSFIIAGVNPSCAEIDTLDGVQNPMFGIVKTQYLIGFKESELRSMLLYFGKRMGLKFDENSVRYLFTRYGGHPLLTRMACSHYNNHLLSIKSERPITINQEQLRLSENERDEEIVFYCKHIVSELKQFYPIEYEMLEMLSSGNLVDFLYLAQEPEYTRHLRGYGLLEFSNRLRPSLKIPVVSKYILSETARERGASSGKYVVQTKRREEWLQGRLKSITQEMRTLEKVRENANLPHIYGPHSYPEAEKFCNCKLVTDEAEFFTFINSANRSLVEPIDNFGKKSHDPQYFWSTFKKAYPDLWRALARIKIYRNNAVHSDMNNSAQHLYQAFIQEDLDERSIDRIDDPYFRLQQAVLDGLVIAIQYELVRYS</sequence>
<evidence type="ECO:0000313" key="1">
    <source>
        <dbReference type="EMBL" id="XBY42832.1"/>
    </source>
</evidence>
<dbReference type="RefSeq" id="WP_407047933.1">
    <property type="nucleotide sequence ID" value="NZ_CP158568.1"/>
</dbReference>
<protein>
    <recommendedName>
        <fullName evidence="2">ATP-binding protein</fullName>
    </recommendedName>
</protein>
<dbReference type="AlphaFoldDB" id="A0AAU7X505"/>
<dbReference type="InterPro" id="IPR027417">
    <property type="entry name" value="P-loop_NTPase"/>
</dbReference>
<dbReference type="KEGG" id="mflg:ABS361_11940"/>
<name>A0AAU7X505_9HYPH</name>
<evidence type="ECO:0008006" key="2">
    <source>
        <dbReference type="Google" id="ProtNLM"/>
    </source>
</evidence>
<reference evidence="1" key="1">
    <citation type="submission" date="2024-06" db="EMBL/GenBank/DDBJ databases">
        <title>Methylostella associata gen. nov., sp. nov., a novel Ancalomicrobiaceae-affiliated facultatively methylotrophic bacteria that feed on methanotrophs of the genus Methylococcus.</title>
        <authorList>
            <person name="Saltykova V."/>
            <person name="Danilova O.V."/>
            <person name="Oshkin I.Y."/>
            <person name="Belova S.E."/>
            <person name="Pimenov N.V."/>
            <person name="Dedysh S.N."/>
        </authorList>
    </citation>
    <scope>NUCLEOTIDE SEQUENCE</scope>
    <source>
        <strain evidence="1">S20</strain>
    </source>
</reference>
<dbReference type="EMBL" id="CP158568">
    <property type="protein sequence ID" value="XBY42832.1"/>
    <property type="molecule type" value="Genomic_DNA"/>
</dbReference>
<dbReference type="SUPFAM" id="SSF52540">
    <property type="entry name" value="P-loop containing nucleoside triphosphate hydrolases"/>
    <property type="match status" value="1"/>
</dbReference>
<organism evidence="1">
    <name type="scientific">Methyloraptor flagellatus</name>
    <dbReference type="NCBI Taxonomy" id="3162530"/>
    <lineage>
        <taxon>Bacteria</taxon>
        <taxon>Pseudomonadati</taxon>
        <taxon>Pseudomonadota</taxon>
        <taxon>Alphaproteobacteria</taxon>
        <taxon>Hyphomicrobiales</taxon>
        <taxon>Ancalomicrobiaceae</taxon>
        <taxon>Methyloraptor</taxon>
    </lineage>
</organism>